<dbReference type="EMBL" id="SOCE01000001">
    <property type="protein sequence ID" value="TDU87646.1"/>
    <property type="molecule type" value="Genomic_DNA"/>
</dbReference>
<evidence type="ECO:0000256" key="3">
    <source>
        <dbReference type="ARBA" id="ARBA00023015"/>
    </source>
</evidence>
<dbReference type="Pfam" id="PF08281">
    <property type="entry name" value="Sigma70_r4_2"/>
    <property type="match status" value="1"/>
</dbReference>
<dbReference type="GO" id="GO:0006352">
    <property type="term" value="P:DNA-templated transcription initiation"/>
    <property type="evidence" value="ECO:0007669"/>
    <property type="project" value="InterPro"/>
</dbReference>
<dbReference type="InterPro" id="IPR032710">
    <property type="entry name" value="NTF2-like_dom_sf"/>
</dbReference>
<sequence>MPDTGLSVDEFVQHRQFLAGLAYRMLGSWHDAEDVLQEAYVRWAGVDHDSVAEPRRYLTRVVTRLAVDSLRARQARRESYAGDWLPEPALSDPHSAVESDLSMAMLHLMEQLTPPQRAVYVLRTAFVLPYDEIAGILGRTAEDCRQLHKRAAAALEKGRSRFEPTRAEQQRLLEDFVAAAREGDLPRLQAMLRDDVTAWSDGGGKVPTARKPIRGSEKVAHYFTHVYSRRKRFIQTPVDLVTGPAIYLQLDRTRHLLTLQVEAGQVVGVRVVANPEKLSALG</sequence>
<dbReference type="GO" id="GO:0003677">
    <property type="term" value="F:DNA binding"/>
    <property type="evidence" value="ECO:0007669"/>
    <property type="project" value="InterPro"/>
</dbReference>
<evidence type="ECO:0000256" key="5">
    <source>
        <dbReference type="ARBA" id="ARBA00023163"/>
    </source>
</evidence>
<dbReference type="RefSeq" id="WP_133977385.1">
    <property type="nucleotide sequence ID" value="NZ_SOCE01000001.1"/>
</dbReference>
<evidence type="ECO:0000313" key="9">
    <source>
        <dbReference type="Proteomes" id="UP000295151"/>
    </source>
</evidence>
<dbReference type="Proteomes" id="UP000295151">
    <property type="component" value="Unassembled WGS sequence"/>
</dbReference>
<dbReference type="SUPFAM" id="SSF54427">
    <property type="entry name" value="NTF2-like"/>
    <property type="match status" value="1"/>
</dbReference>
<keyword evidence="5" id="KW-0804">Transcription</keyword>
<name>A0A4R7T8J1_9ACTN</name>
<evidence type="ECO:0000256" key="1">
    <source>
        <dbReference type="ARBA" id="ARBA00010641"/>
    </source>
</evidence>
<dbReference type="PANTHER" id="PTHR30173:SF36">
    <property type="entry name" value="ECF RNA POLYMERASE SIGMA FACTOR SIGJ"/>
    <property type="match status" value="1"/>
</dbReference>
<keyword evidence="4" id="KW-0731">Sigma factor</keyword>
<dbReference type="NCBIfam" id="NF007214">
    <property type="entry name" value="PRK09636.1"/>
    <property type="match status" value="1"/>
</dbReference>
<evidence type="ECO:0000259" key="7">
    <source>
        <dbReference type="Pfam" id="PF08281"/>
    </source>
</evidence>
<dbReference type="InterPro" id="IPR036388">
    <property type="entry name" value="WH-like_DNA-bd_sf"/>
</dbReference>
<dbReference type="Gene3D" id="1.10.10.10">
    <property type="entry name" value="Winged helix-like DNA-binding domain superfamily/Winged helix DNA-binding domain"/>
    <property type="match status" value="1"/>
</dbReference>
<feature type="domain" description="RNA polymerase sigma factor 70 region 4 type 2" evidence="7">
    <location>
        <begin position="103"/>
        <end position="155"/>
    </location>
</feature>
<dbReference type="InterPro" id="IPR013325">
    <property type="entry name" value="RNA_pol_sigma_r2"/>
</dbReference>
<feature type="domain" description="RNA polymerase sigma-70 region 2" evidence="6">
    <location>
        <begin position="13"/>
        <end position="74"/>
    </location>
</feature>
<keyword evidence="9" id="KW-1185">Reference proteome</keyword>
<keyword evidence="3" id="KW-0805">Transcription regulation</keyword>
<dbReference type="Pfam" id="PF04542">
    <property type="entry name" value="Sigma70_r2"/>
    <property type="match status" value="1"/>
</dbReference>
<dbReference type="AlphaFoldDB" id="A0A4R7T8J1"/>
<dbReference type="Gene3D" id="1.10.1740.10">
    <property type="match status" value="1"/>
</dbReference>
<dbReference type="OrthoDB" id="3211555at2"/>
<dbReference type="InterPro" id="IPR013324">
    <property type="entry name" value="RNA_pol_sigma_r3/r4-like"/>
</dbReference>
<dbReference type="NCBIfam" id="TIGR02937">
    <property type="entry name" value="sigma70-ECF"/>
    <property type="match status" value="1"/>
</dbReference>
<reference evidence="8 9" key="1">
    <citation type="submission" date="2019-03" db="EMBL/GenBank/DDBJ databases">
        <title>Genomic Encyclopedia of Type Strains, Phase III (KMG-III): the genomes of soil and plant-associated and newly described type strains.</title>
        <authorList>
            <person name="Whitman W."/>
        </authorList>
    </citation>
    <scope>NUCLEOTIDE SEQUENCE [LARGE SCALE GENOMIC DNA]</scope>
    <source>
        <strain evidence="8 9">VKM Ac-2575</strain>
    </source>
</reference>
<dbReference type="SUPFAM" id="SSF88946">
    <property type="entry name" value="Sigma2 domain of RNA polymerase sigma factors"/>
    <property type="match status" value="1"/>
</dbReference>
<comment type="subunit">
    <text evidence="2">Interacts transiently with the RNA polymerase catalytic core formed by RpoA, RpoB, RpoC and RpoZ (2 alpha, 1 beta, 1 beta' and 1 omega subunit) to form the RNA polymerase holoenzyme that can initiate transcription.</text>
</comment>
<dbReference type="Gene3D" id="3.10.450.50">
    <property type="match status" value="1"/>
</dbReference>
<dbReference type="InterPro" id="IPR007627">
    <property type="entry name" value="RNA_pol_sigma70_r2"/>
</dbReference>
<proteinExistence type="inferred from homology"/>
<evidence type="ECO:0000259" key="6">
    <source>
        <dbReference type="Pfam" id="PF04542"/>
    </source>
</evidence>
<dbReference type="GO" id="GO:0016987">
    <property type="term" value="F:sigma factor activity"/>
    <property type="evidence" value="ECO:0007669"/>
    <property type="project" value="UniProtKB-KW"/>
</dbReference>
<accession>A0A4R7T8J1</accession>
<dbReference type="InterPro" id="IPR014284">
    <property type="entry name" value="RNA_pol_sigma-70_dom"/>
</dbReference>
<evidence type="ECO:0000256" key="4">
    <source>
        <dbReference type="ARBA" id="ARBA00023082"/>
    </source>
</evidence>
<dbReference type="PANTHER" id="PTHR30173">
    <property type="entry name" value="SIGMA 19 FACTOR"/>
    <property type="match status" value="1"/>
</dbReference>
<evidence type="ECO:0000313" key="8">
    <source>
        <dbReference type="EMBL" id="TDU87646.1"/>
    </source>
</evidence>
<organism evidence="8 9">
    <name type="scientific">Kribbella voronezhensis</name>
    <dbReference type="NCBI Taxonomy" id="2512212"/>
    <lineage>
        <taxon>Bacteria</taxon>
        <taxon>Bacillati</taxon>
        <taxon>Actinomycetota</taxon>
        <taxon>Actinomycetes</taxon>
        <taxon>Propionibacteriales</taxon>
        <taxon>Kribbellaceae</taxon>
        <taxon>Kribbella</taxon>
    </lineage>
</organism>
<comment type="caution">
    <text evidence="8">The sequence shown here is derived from an EMBL/GenBank/DDBJ whole genome shotgun (WGS) entry which is preliminary data.</text>
</comment>
<gene>
    <name evidence="8" type="ORF">EV138_1171</name>
</gene>
<dbReference type="InterPro" id="IPR013249">
    <property type="entry name" value="RNA_pol_sigma70_r4_t2"/>
</dbReference>
<dbReference type="InterPro" id="IPR052704">
    <property type="entry name" value="ECF_Sigma-70_Domain"/>
</dbReference>
<protein>
    <submittedName>
        <fullName evidence="8">RNA polymerase sigma-70 factor (ECF subfamily)</fullName>
    </submittedName>
</protein>
<evidence type="ECO:0000256" key="2">
    <source>
        <dbReference type="ARBA" id="ARBA00011344"/>
    </source>
</evidence>
<dbReference type="SUPFAM" id="SSF88659">
    <property type="entry name" value="Sigma3 and sigma4 domains of RNA polymerase sigma factors"/>
    <property type="match status" value="1"/>
</dbReference>
<comment type="similarity">
    <text evidence="1">Belongs to the sigma-70 factor family. ECF subfamily.</text>
</comment>